<protein>
    <submittedName>
        <fullName evidence="1">Uncharacterized protein</fullName>
    </submittedName>
</protein>
<name>A0A919BGW5_9GAMM</name>
<sequence length="242" mass="28552">MLNQYLKAEPTLSLSEVLKAKNKSYSWLFEQVRLGNFPPPDRKSGRKIFWRKSTLERTMNNCTHEPDTDLNERNIKLDLLTEQENIISFSELSQFPSTVSIKSFGEIAGINVDLFRRRFQSKFYILDDHFEHNLKLNLVKIKSEAMSELLKNRRDTKVDEQPIKLGFREDKLVDDYSNKEHLPLQKYIEIVDISVHQIIARLAQNEWKIGKHIRLDFQRKINKKEASIHINLRAVQQWATSN</sequence>
<proteinExistence type="predicted"/>
<accession>A0A919BGW5</accession>
<dbReference type="AlphaFoldDB" id="A0A919BGW5"/>
<comment type="caution">
    <text evidence="1">The sequence shown here is derived from an EMBL/GenBank/DDBJ whole genome shotgun (WGS) entry which is preliminary data.</text>
</comment>
<dbReference type="RefSeq" id="WP_189768822.1">
    <property type="nucleotide sequence ID" value="NZ_BNCK01000003.1"/>
</dbReference>
<organism evidence="1 2">
    <name type="scientific">Thalassotalea marina</name>
    <dbReference type="NCBI Taxonomy" id="1673741"/>
    <lineage>
        <taxon>Bacteria</taxon>
        <taxon>Pseudomonadati</taxon>
        <taxon>Pseudomonadota</taxon>
        <taxon>Gammaproteobacteria</taxon>
        <taxon>Alteromonadales</taxon>
        <taxon>Colwelliaceae</taxon>
        <taxon>Thalassotalea</taxon>
    </lineage>
</organism>
<gene>
    <name evidence="1" type="ORF">GCM10017161_14910</name>
</gene>
<keyword evidence="2" id="KW-1185">Reference proteome</keyword>
<evidence type="ECO:0000313" key="1">
    <source>
        <dbReference type="EMBL" id="GHF88260.1"/>
    </source>
</evidence>
<reference evidence="1" key="1">
    <citation type="journal article" date="2014" name="Int. J. Syst. Evol. Microbiol.">
        <title>Complete genome sequence of Corynebacterium casei LMG S-19264T (=DSM 44701T), isolated from a smear-ripened cheese.</title>
        <authorList>
            <consortium name="US DOE Joint Genome Institute (JGI-PGF)"/>
            <person name="Walter F."/>
            <person name="Albersmeier A."/>
            <person name="Kalinowski J."/>
            <person name="Ruckert C."/>
        </authorList>
    </citation>
    <scope>NUCLEOTIDE SEQUENCE</scope>
    <source>
        <strain evidence="1">KCTC 42731</strain>
    </source>
</reference>
<reference evidence="1" key="2">
    <citation type="submission" date="2020-09" db="EMBL/GenBank/DDBJ databases">
        <authorList>
            <person name="Sun Q."/>
            <person name="Kim S."/>
        </authorList>
    </citation>
    <scope>NUCLEOTIDE SEQUENCE</scope>
    <source>
        <strain evidence="1">KCTC 42731</strain>
    </source>
</reference>
<dbReference type="EMBL" id="BNCK01000003">
    <property type="protein sequence ID" value="GHF88260.1"/>
    <property type="molecule type" value="Genomic_DNA"/>
</dbReference>
<evidence type="ECO:0000313" key="2">
    <source>
        <dbReference type="Proteomes" id="UP000623842"/>
    </source>
</evidence>
<dbReference type="Proteomes" id="UP000623842">
    <property type="component" value="Unassembled WGS sequence"/>
</dbReference>